<feature type="region of interest" description="Disordered" evidence="10">
    <location>
        <begin position="74"/>
        <end position="332"/>
    </location>
</feature>
<dbReference type="Gene3D" id="1.10.510.10">
    <property type="entry name" value="Transferase(Phosphotransferase) domain 1"/>
    <property type="match status" value="1"/>
</dbReference>
<evidence type="ECO:0000313" key="12">
    <source>
        <dbReference type="EMBL" id="OXG26661.1"/>
    </source>
</evidence>
<evidence type="ECO:0000256" key="2">
    <source>
        <dbReference type="ARBA" id="ARBA00012513"/>
    </source>
</evidence>
<evidence type="ECO:0000256" key="1">
    <source>
        <dbReference type="ARBA" id="ARBA00009903"/>
    </source>
</evidence>
<dbReference type="GO" id="GO:0005524">
    <property type="term" value="F:ATP binding"/>
    <property type="evidence" value="ECO:0007669"/>
    <property type="project" value="UniProtKB-KW"/>
</dbReference>
<evidence type="ECO:0000256" key="5">
    <source>
        <dbReference type="ARBA" id="ARBA00022741"/>
    </source>
</evidence>
<comment type="caution">
    <text evidence="12">The sequence shown here is derived from an EMBL/GenBank/DDBJ whole genome shotgun (WGS) entry which is preliminary data.</text>
</comment>
<feature type="compositionally biased region" description="Polar residues" evidence="10">
    <location>
        <begin position="446"/>
        <end position="457"/>
    </location>
</feature>
<dbReference type="InterPro" id="IPR000719">
    <property type="entry name" value="Prot_kinase_dom"/>
</dbReference>
<keyword evidence="6 12" id="KW-0418">Kinase</keyword>
<sequence length="944" mass="100319">MSSLASPPPTASISTSDSYGSPIQSSGPGLSSGSSTPSKWKSVFKLGRTATIGKGKENRSALGGESFVLDNKEQQSFAGGVSPSVVTEPYFPPRGTQLRAHTDPYPPKSRSVKNNLGSASVEHFDSKVLHEEGMSKTREEGSSESFNIHLNSSNGNLQTTSTSGEQSRPYSSVTDSASASTTERTSHSSGGHFPPADGSSHGMAASNAYGTTSTRSPSGGPLGIGSFKSRFFSAPLSAPAGKDKHDTSKSERYRGLGKVATDLPQSTAPPSSAGGASSNGGGRKKSNGSSSFSSRGAASPRTPAKSKREPSANSSKRIPFGQTNENGPNSGSAAARFLRRVVSAPNTKALFSNNLFSNAPDVPPLPTSKNQPNSSTSSKEKPSSPVVVVGNSEGHIDLTSSPDSYRPPSISPLSNSSTMYTSQTSHTPPASASATPTPSPLKQKNHFLSPTASPSPGQGSGLSARGTRANRSLTTGTAPVLKNIRQLQGYSGLSPGGGGYMDGESRHKQVFRRTYSSNSIKTKQVEVTASSFQKIKLLGKGDVGKVYLVREKKTDKLFAMKVLSKKEMIKRNKIKRALAEQEILATANHPFIVTLFHSFQSQDYLFFVLDYCMGGEFFRALQTRPGKCLSEEHAKFYAAEVTAALEYLHLNGYIYRDLKPENILLHQSGHIMLSDFDLSKQSGEAGGAPAAIRHGGPNGQTILVDTRSCIADFRTNSFVGTEEYIAPEVIKGHSHSSAVDWWTLGILVYEMIFATTPFKGPNRNATFANVMKNEVLFPETVPVSSNCKSCIRKLLIKDENKRLGSASGASEVKQHKWFASVNWGLLRNMTPPIIPEESNGIDTINFRPLRESKSIDFDRDDITTDIIHAKAGSPSVSGNATPGMLTPKELVQTTSSPSPSGGGAGGVSGHSSSAMPIPGSVRGYDKEKNPFGEFSSVTRDFGEC</sequence>
<feature type="compositionally biased region" description="Low complexity" evidence="10">
    <location>
        <begin position="287"/>
        <end position="299"/>
    </location>
</feature>
<dbReference type="EC" id="2.7.11.1" evidence="2"/>
<dbReference type="PROSITE" id="PS50011">
    <property type="entry name" value="PROTEIN_KINASE_DOM"/>
    <property type="match status" value="1"/>
</dbReference>
<dbReference type="SMART" id="SM00220">
    <property type="entry name" value="S_TKc"/>
    <property type="match status" value="1"/>
</dbReference>
<dbReference type="InterPro" id="IPR011009">
    <property type="entry name" value="Kinase-like_dom_sf"/>
</dbReference>
<evidence type="ECO:0000313" key="13">
    <source>
        <dbReference type="Proteomes" id="UP000199727"/>
    </source>
</evidence>
<proteinExistence type="inferred from homology"/>
<dbReference type="PROSITE" id="PS00108">
    <property type="entry name" value="PROTEIN_KINASE_ST"/>
    <property type="match status" value="1"/>
</dbReference>
<feature type="compositionally biased region" description="Polar residues" evidence="10">
    <location>
        <begin position="208"/>
        <end position="217"/>
    </location>
</feature>
<feature type="compositionally biased region" description="Polar residues" evidence="10">
    <location>
        <begin position="411"/>
        <end position="420"/>
    </location>
</feature>
<feature type="compositionally biased region" description="Basic and acidic residues" evidence="10">
    <location>
        <begin position="122"/>
        <end position="141"/>
    </location>
</feature>
<feature type="domain" description="Protein kinase" evidence="11">
    <location>
        <begin position="532"/>
        <end position="818"/>
    </location>
</feature>
<evidence type="ECO:0000256" key="10">
    <source>
        <dbReference type="SAM" id="MobiDB-lite"/>
    </source>
</evidence>
<dbReference type="OrthoDB" id="432483at2759"/>
<dbReference type="AlphaFoldDB" id="A0A854QK38"/>
<accession>A0A854QK38</accession>
<feature type="compositionally biased region" description="Basic and acidic residues" evidence="10">
    <location>
        <begin position="241"/>
        <end position="254"/>
    </location>
</feature>
<evidence type="ECO:0000256" key="4">
    <source>
        <dbReference type="ARBA" id="ARBA00022679"/>
    </source>
</evidence>
<comment type="catalytic activity">
    <reaction evidence="8">
        <text>L-threonyl-[protein] + ATP = O-phospho-L-threonyl-[protein] + ADP + H(+)</text>
        <dbReference type="Rhea" id="RHEA:46608"/>
        <dbReference type="Rhea" id="RHEA-COMP:11060"/>
        <dbReference type="Rhea" id="RHEA-COMP:11605"/>
        <dbReference type="ChEBI" id="CHEBI:15378"/>
        <dbReference type="ChEBI" id="CHEBI:30013"/>
        <dbReference type="ChEBI" id="CHEBI:30616"/>
        <dbReference type="ChEBI" id="CHEBI:61977"/>
        <dbReference type="ChEBI" id="CHEBI:456216"/>
        <dbReference type="EC" id="2.7.11.1"/>
    </reaction>
</comment>
<dbReference type="EMBL" id="AMKT01000024">
    <property type="protein sequence ID" value="OXG26661.1"/>
    <property type="molecule type" value="Genomic_DNA"/>
</dbReference>
<keyword evidence="4" id="KW-0808">Transferase</keyword>
<dbReference type="Gene3D" id="3.30.200.20">
    <property type="entry name" value="Phosphorylase Kinase, domain 1"/>
    <property type="match status" value="1"/>
</dbReference>
<dbReference type="InterPro" id="IPR008271">
    <property type="entry name" value="Ser/Thr_kinase_AS"/>
</dbReference>
<organism evidence="12 13">
    <name type="scientific">Cryptococcus neoformans Tu259-1</name>
    <dbReference type="NCBI Taxonomy" id="1230072"/>
    <lineage>
        <taxon>Eukaryota</taxon>
        <taxon>Fungi</taxon>
        <taxon>Dikarya</taxon>
        <taxon>Basidiomycota</taxon>
        <taxon>Agaricomycotina</taxon>
        <taxon>Tremellomycetes</taxon>
        <taxon>Tremellales</taxon>
        <taxon>Cryptococcaceae</taxon>
        <taxon>Cryptococcus</taxon>
        <taxon>Cryptococcus neoformans species complex</taxon>
    </lineage>
</organism>
<name>A0A854QK38_CRYNE</name>
<feature type="region of interest" description="Disordered" evidence="10">
    <location>
        <begin position="1"/>
        <end position="40"/>
    </location>
</feature>
<dbReference type="FunFam" id="3.30.200.20:FF:001236">
    <property type="entry name" value="AGC/RSK protein kinase"/>
    <property type="match status" value="1"/>
</dbReference>
<dbReference type="SUPFAM" id="SSF56112">
    <property type="entry name" value="Protein kinase-like (PK-like)"/>
    <property type="match status" value="1"/>
</dbReference>
<keyword evidence="3" id="KW-0723">Serine/threonine-protein kinase</keyword>
<dbReference type="CDD" id="cd05574">
    <property type="entry name" value="STKc_phototropin_like"/>
    <property type="match status" value="1"/>
</dbReference>
<evidence type="ECO:0000256" key="9">
    <source>
        <dbReference type="ARBA" id="ARBA00048679"/>
    </source>
</evidence>
<feature type="compositionally biased region" description="Low complexity" evidence="10">
    <location>
        <begin position="171"/>
        <end position="182"/>
    </location>
</feature>
<evidence type="ECO:0000256" key="6">
    <source>
        <dbReference type="ARBA" id="ARBA00022777"/>
    </source>
</evidence>
<evidence type="ECO:0000259" key="11">
    <source>
        <dbReference type="PROSITE" id="PS50011"/>
    </source>
</evidence>
<evidence type="ECO:0000256" key="8">
    <source>
        <dbReference type="ARBA" id="ARBA00047899"/>
    </source>
</evidence>
<dbReference type="PANTHER" id="PTHR45637">
    <property type="entry name" value="FLIPPASE KINASE 1-RELATED"/>
    <property type="match status" value="1"/>
</dbReference>
<dbReference type="Pfam" id="PF00069">
    <property type="entry name" value="Pkinase"/>
    <property type="match status" value="1"/>
</dbReference>
<gene>
    <name evidence="12" type="ORF">C361_01422</name>
</gene>
<evidence type="ECO:0000256" key="3">
    <source>
        <dbReference type="ARBA" id="ARBA00022527"/>
    </source>
</evidence>
<dbReference type="FunFam" id="1.10.510.10:FF:000121">
    <property type="entry name" value="Serine/threonine-protein kinase nrc-2"/>
    <property type="match status" value="1"/>
</dbReference>
<keyword evidence="7" id="KW-0067">ATP-binding</keyword>
<feature type="region of interest" description="Disordered" evidence="10">
    <location>
        <begin position="353"/>
        <end position="480"/>
    </location>
</feature>
<feature type="region of interest" description="Disordered" evidence="10">
    <location>
        <begin position="872"/>
        <end position="944"/>
    </location>
</feature>
<comment type="catalytic activity">
    <reaction evidence="9">
        <text>L-seryl-[protein] + ATP = O-phospho-L-seryl-[protein] + ADP + H(+)</text>
        <dbReference type="Rhea" id="RHEA:17989"/>
        <dbReference type="Rhea" id="RHEA-COMP:9863"/>
        <dbReference type="Rhea" id="RHEA-COMP:11604"/>
        <dbReference type="ChEBI" id="CHEBI:15378"/>
        <dbReference type="ChEBI" id="CHEBI:29999"/>
        <dbReference type="ChEBI" id="CHEBI:30616"/>
        <dbReference type="ChEBI" id="CHEBI:83421"/>
        <dbReference type="ChEBI" id="CHEBI:456216"/>
        <dbReference type="EC" id="2.7.11.1"/>
    </reaction>
</comment>
<dbReference type="Proteomes" id="UP000199727">
    <property type="component" value="Unassembled WGS sequence"/>
</dbReference>
<protein>
    <recommendedName>
        <fullName evidence="2">non-specific serine/threonine protein kinase</fullName>
        <ecNumber evidence="2">2.7.11.1</ecNumber>
    </recommendedName>
</protein>
<comment type="similarity">
    <text evidence="1">Belongs to the protein kinase superfamily. AGC Ser/Thr protein kinase family.</text>
</comment>
<feature type="compositionally biased region" description="Polar residues" evidence="10">
    <location>
        <begin position="143"/>
        <end position="170"/>
    </location>
</feature>
<evidence type="ECO:0000256" key="7">
    <source>
        <dbReference type="ARBA" id="ARBA00022840"/>
    </source>
</evidence>
<dbReference type="GO" id="GO:0004674">
    <property type="term" value="F:protein serine/threonine kinase activity"/>
    <property type="evidence" value="ECO:0007669"/>
    <property type="project" value="UniProtKB-KW"/>
</dbReference>
<feature type="compositionally biased region" description="Low complexity" evidence="10">
    <location>
        <begin position="11"/>
        <end position="38"/>
    </location>
</feature>
<feature type="compositionally biased region" description="Pro residues" evidence="10">
    <location>
        <begin position="1"/>
        <end position="10"/>
    </location>
</feature>
<feature type="compositionally biased region" description="Low complexity" evidence="10">
    <location>
        <begin position="421"/>
        <end position="436"/>
    </location>
</feature>
<feature type="compositionally biased region" description="Polar residues" evidence="10">
    <location>
        <begin position="311"/>
        <end position="332"/>
    </location>
</feature>
<keyword evidence="5" id="KW-0547">Nucleotide-binding</keyword>
<reference evidence="12 13" key="1">
    <citation type="submission" date="2017-06" db="EMBL/GenBank/DDBJ databases">
        <title>Global population genomics of the pathogenic fungus Cryptococcus neoformans var. grubii.</title>
        <authorList>
            <person name="Cuomo C."/>
            <person name="Litvintseva A."/>
            <person name="Chen Y."/>
            <person name="Young S."/>
            <person name="Zeng Q."/>
            <person name="Chapman S."/>
            <person name="Gujja S."/>
            <person name="Saif S."/>
            <person name="Birren B."/>
        </authorList>
    </citation>
    <scope>NUCLEOTIDE SEQUENCE [LARGE SCALE GENOMIC DNA]</scope>
    <source>
        <strain evidence="12 13">Tu259-1</strain>
    </source>
</reference>